<dbReference type="AlphaFoldDB" id="A0A8S3A9C2"/>
<organism evidence="2 3">
    <name type="scientific">Rotaria magnacalcarata</name>
    <dbReference type="NCBI Taxonomy" id="392030"/>
    <lineage>
        <taxon>Eukaryota</taxon>
        <taxon>Metazoa</taxon>
        <taxon>Spiralia</taxon>
        <taxon>Gnathifera</taxon>
        <taxon>Rotifera</taxon>
        <taxon>Eurotatoria</taxon>
        <taxon>Bdelloidea</taxon>
        <taxon>Philodinida</taxon>
        <taxon>Philodinidae</taxon>
        <taxon>Rotaria</taxon>
    </lineage>
</organism>
<proteinExistence type="predicted"/>
<protein>
    <submittedName>
        <fullName evidence="2">Uncharacterized protein</fullName>
    </submittedName>
</protein>
<name>A0A8S3A9C2_9BILA</name>
<feature type="signal peptide" evidence="1">
    <location>
        <begin position="1"/>
        <end position="17"/>
    </location>
</feature>
<evidence type="ECO:0000313" key="3">
    <source>
        <dbReference type="Proteomes" id="UP000681720"/>
    </source>
</evidence>
<feature type="chain" id="PRO_5035846878" evidence="1">
    <location>
        <begin position="18"/>
        <end position="54"/>
    </location>
</feature>
<gene>
    <name evidence="2" type="ORF">GIL414_LOCUS43104</name>
</gene>
<sequence length="54" mass="5965">MIFFIFVAIAMSSPAHAIYSSTLTISLQGHEFQPQYDVQLIFNETAQSLILCGA</sequence>
<accession>A0A8S3A9C2</accession>
<dbReference type="EMBL" id="CAJOBJ010126512">
    <property type="protein sequence ID" value="CAF4701986.1"/>
    <property type="molecule type" value="Genomic_DNA"/>
</dbReference>
<dbReference type="Proteomes" id="UP000681720">
    <property type="component" value="Unassembled WGS sequence"/>
</dbReference>
<comment type="caution">
    <text evidence="2">The sequence shown here is derived from an EMBL/GenBank/DDBJ whole genome shotgun (WGS) entry which is preliminary data.</text>
</comment>
<feature type="non-terminal residue" evidence="2">
    <location>
        <position position="54"/>
    </location>
</feature>
<keyword evidence="1" id="KW-0732">Signal</keyword>
<evidence type="ECO:0000256" key="1">
    <source>
        <dbReference type="SAM" id="SignalP"/>
    </source>
</evidence>
<reference evidence="2" key="1">
    <citation type="submission" date="2021-02" db="EMBL/GenBank/DDBJ databases">
        <authorList>
            <person name="Nowell W R."/>
        </authorList>
    </citation>
    <scope>NUCLEOTIDE SEQUENCE</scope>
</reference>
<evidence type="ECO:0000313" key="2">
    <source>
        <dbReference type="EMBL" id="CAF4701986.1"/>
    </source>
</evidence>